<keyword evidence="1" id="KW-0677">Repeat</keyword>
<evidence type="ECO:0000256" key="1">
    <source>
        <dbReference type="ARBA" id="ARBA00022737"/>
    </source>
</evidence>
<dbReference type="SUPFAM" id="SSF48403">
    <property type="entry name" value="Ankyrin repeat"/>
    <property type="match status" value="1"/>
</dbReference>
<dbReference type="RefSeq" id="WP_330195450.1">
    <property type="nucleotide sequence ID" value="NZ_JAZDRO010000001.1"/>
</dbReference>
<feature type="signal peptide" evidence="4">
    <location>
        <begin position="1"/>
        <end position="20"/>
    </location>
</feature>
<evidence type="ECO:0000256" key="4">
    <source>
        <dbReference type="SAM" id="SignalP"/>
    </source>
</evidence>
<evidence type="ECO:0000256" key="3">
    <source>
        <dbReference type="PROSITE-ProRule" id="PRU00023"/>
    </source>
</evidence>
<dbReference type="SMART" id="SM00248">
    <property type="entry name" value="ANK"/>
    <property type="match status" value="7"/>
</dbReference>
<dbReference type="PANTHER" id="PTHR24123">
    <property type="entry name" value="ANKYRIN REPEAT-CONTAINING"/>
    <property type="match status" value="1"/>
</dbReference>
<name>A0ABU7LWR1_9PROT</name>
<dbReference type="PANTHER" id="PTHR24123:SF33">
    <property type="entry name" value="PROTEIN HOS4"/>
    <property type="match status" value="1"/>
</dbReference>
<dbReference type="Proteomes" id="UP001310692">
    <property type="component" value="Unassembled WGS sequence"/>
</dbReference>
<feature type="chain" id="PRO_5047102706" evidence="4">
    <location>
        <begin position="21"/>
        <end position="347"/>
    </location>
</feature>
<dbReference type="Pfam" id="PF12796">
    <property type="entry name" value="Ank_2"/>
    <property type="match status" value="3"/>
</dbReference>
<feature type="repeat" description="ANK" evidence="3">
    <location>
        <begin position="219"/>
        <end position="251"/>
    </location>
</feature>
<protein>
    <submittedName>
        <fullName evidence="5">Ankyrin repeat domain-containing protein</fullName>
    </submittedName>
</protein>
<evidence type="ECO:0000256" key="2">
    <source>
        <dbReference type="ARBA" id="ARBA00023043"/>
    </source>
</evidence>
<evidence type="ECO:0000313" key="5">
    <source>
        <dbReference type="EMBL" id="MEE2565921.1"/>
    </source>
</evidence>
<evidence type="ECO:0000313" key="6">
    <source>
        <dbReference type="Proteomes" id="UP001310692"/>
    </source>
</evidence>
<dbReference type="PROSITE" id="PS51257">
    <property type="entry name" value="PROKAR_LIPOPROTEIN"/>
    <property type="match status" value="1"/>
</dbReference>
<dbReference type="Gene3D" id="1.25.40.20">
    <property type="entry name" value="Ankyrin repeat-containing domain"/>
    <property type="match status" value="3"/>
</dbReference>
<keyword evidence="2 3" id="KW-0040">ANK repeat</keyword>
<dbReference type="PROSITE" id="PS50297">
    <property type="entry name" value="ANK_REP_REGION"/>
    <property type="match status" value="3"/>
</dbReference>
<feature type="repeat" description="ANK" evidence="3">
    <location>
        <begin position="288"/>
        <end position="320"/>
    </location>
</feature>
<dbReference type="InterPro" id="IPR002110">
    <property type="entry name" value="Ankyrin_rpt"/>
</dbReference>
<organism evidence="5 6">
    <name type="scientific">Hyphobacterium marinum</name>
    <dbReference type="NCBI Taxonomy" id="3116574"/>
    <lineage>
        <taxon>Bacteria</taxon>
        <taxon>Pseudomonadati</taxon>
        <taxon>Pseudomonadota</taxon>
        <taxon>Alphaproteobacteria</taxon>
        <taxon>Maricaulales</taxon>
        <taxon>Maricaulaceae</taxon>
        <taxon>Hyphobacterium</taxon>
    </lineage>
</organism>
<feature type="repeat" description="ANK" evidence="3">
    <location>
        <begin position="57"/>
        <end position="89"/>
    </location>
</feature>
<feature type="repeat" description="ANK" evidence="3">
    <location>
        <begin position="186"/>
        <end position="218"/>
    </location>
</feature>
<feature type="repeat" description="ANK" evidence="3">
    <location>
        <begin position="255"/>
        <end position="287"/>
    </location>
</feature>
<dbReference type="PROSITE" id="PS50088">
    <property type="entry name" value="ANK_REPEAT"/>
    <property type="match status" value="6"/>
</dbReference>
<feature type="repeat" description="ANK" evidence="3">
    <location>
        <begin position="90"/>
        <end position="122"/>
    </location>
</feature>
<gene>
    <name evidence="5" type="ORF">V0U35_04450</name>
</gene>
<keyword evidence="4" id="KW-0732">Signal</keyword>
<accession>A0ABU7LWR1</accession>
<comment type="caution">
    <text evidence="5">The sequence shown here is derived from an EMBL/GenBank/DDBJ whole genome shotgun (WGS) entry which is preliminary data.</text>
</comment>
<dbReference type="InterPro" id="IPR036770">
    <property type="entry name" value="Ankyrin_rpt-contain_sf"/>
</dbReference>
<dbReference type="EMBL" id="JAZDRO010000001">
    <property type="protein sequence ID" value="MEE2565921.1"/>
    <property type="molecule type" value="Genomic_DNA"/>
</dbReference>
<dbReference type="InterPro" id="IPR051165">
    <property type="entry name" value="Multifunctional_ANK_Repeat"/>
</dbReference>
<reference evidence="5 6" key="1">
    <citation type="submission" date="2024-01" db="EMBL/GenBank/DDBJ databases">
        <title>Hyphobacterium bacterium isolated from marine sediment.</title>
        <authorList>
            <person name="Zhao S."/>
        </authorList>
    </citation>
    <scope>NUCLEOTIDE SEQUENCE [LARGE SCALE GENOMIC DNA]</scope>
    <source>
        <strain evidence="5 6">Y60-23</strain>
    </source>
</reference>
<proteinExistence type="predicted"/>
<keyword evidence="6" id="KW-1185">Reference proteome</keyword>
<sequence length="347" mass="35556">MRFFVTLAAALGLACAQGHAQEDRPDLFALIGAGDVEGFTAALDAGAAINVRQDTGLEATPLMWATGVDNPVFVDTLIAAGAEIDTRDAMGDPAINWAAYYGRLPAISALLDAGADTDLTGHGTPVEIVMRRGHQAALAILIDHRNERPDRHAAEAALEAAVMAGDTGTITALANYVDVASARDWAGRPVLQSAARAGQGEAVRALIEAGADPDARDRIGFTALHEAAREGRTGAVAALLAAGADPNARSEPSGLSLTPLHMAATANQVDALRLLLDAGADPDVTGTMGATPLLWATFEGAREAALALVEAGADTSIAGNFGDTARAVAEAREWDDVVAAIDAAEID</sequence>